<evidence type="ECO:0000256" key="5">
    <source>
        <dbReference type="ARBA" id="ARBA00022989"/>
    </source>
</evidence>
<feature type="binding site" evidence="7">
    <location>
        <position position="144"/>
    </location>
    <ligand>
        <name>a 1,2-diacyl-sn-glycero-3-phospho-(1'-sn-glycerol)</name>
        <dbReference type="ChEBI" id="CHEBI:64716"/>
    </ligand>
</feature>
<feature type="compositionally biased region" description="Acidic residues" evidence="8">
    <location>
        <begin position="319"/>
        <end position="329"/>
    </location>
</feature>
<comment type="function">
    <text evidence="7">Catalyzes the transfer of the diacylglyceryl group from phosphatidylglycerol to the sulfhydryl group of the N-terminal cysteine of a prolipoprotein, the first step in the formation of mature lipoproteins.</text>
</comment>
<evidence type="ECO:0000313" key="10">
    <source>
        <dbReference type="Proteomes" id="UP000824151"/>
    </source>
</evidence>
<keyword evidence="2 7" id="KW-1003">Cell membrane</keyword>
<reference evidence="9" key="2">
    <citation type="submission" date="2021-04" db="EMBL/GenBank/DDBJ databases">
        <authorList>
            <person name="Gilroy R."/>
        </authorList>
    </citation>
    <scope>NUCLEOTIDE SEQUENCE</scope>
    <source>
        <strain evidence="9">ChiHejej3B27-3195</strain>
    </source>
</reference>
<dbReference type="Proteomes" id="UP000824151">
    <property type="component" value="Unassembled WGS sequence"/>
</dbReference>
<feature type="transmembrane region" description="Helical" evidence="7">
    <location>
        <begin position="188"/>
        <end position="206"/>
    </location>
</feature>
<evidence type="ECO:0000256" key="7">
    <source>
        <dbReference type="HAMAP-Rule" id="MF_01147"/>
    </source>
</evidence>
<dbReference type="AlphaFoldDB" id="A0A9D1UTU2"/>
<reference evidence="9" key="1">
    <citation type="journal article" date="2021" name="PeerJ">
        <title>Extensive microbial diversity within the chicken gut microbiome revealed by metagenomics and culture.</title>
        <authorList>
            <person name="Gilroy R."/>
            <person name="Ravi A."/>
            <person name="Getino M."/>
            <person name="Pursley I."/>
            <person name="Horton D.L."/>
            <person name="Alikhan N.F."/>
            <person name="Baker D."/>
            <person name="Gharbi K."/>
            <person name="Hall N."/>
            <person name="Watson M."/>
            <person name="Adriaenssens E.M."/>
            <person name="Foster-Nyarko E."/>
            <person name="Jarju S."/>
            <person name="Secka A."/>
            <person name="Antonio M."/>
            <person name="Oren A."/>
            <person name="Chaudhuri R.R."/>
            <person name="La Ragione R."/>
            <person name="Hildebrand F."/>
            <person name="Pallen M.J."/>
        </authorList>
    </citation>
    <scope>NUCLEOTIDE SEQUENCE</scope>
    <source>
        <strain evidence="9">ChiHejej3B27-3195</strain>
    </source>
</reference>
<feature type="transmembrane region" description="Helical" evidence="7">
    <location>
        <begin position="215"/>
        <end position="231"/>
    </location>
</feature>
<feature type="compositionally biased region" description="Basic and acidic residues" evidence="8">
    <location>
        <begin position="339"/>
        <end position="349"/>
    </location>
</feature>
<name>A0A9D1UTU2_9MICC</name>
<keyword evidence="4 7" id="KW-0812">Transmembrane</keyword>
<comment type="similarity">
    <text evidence="1 7">Belongs to the Lgt family.</text>
</comment>
<organism evidence="9 10">
    <name type="scientific">Candidatus Nesterenkonia stercoripullorum</name>
    <dbReference type="NCBI Taxonomy" id="2838701"/>
    <lineage>
        <taxon>Bacteria</taxon>
        <taxon>Bacillati</taxon>
        <taxon>Actinomycetota</taxon>
        <taxon>Actinomycetes</taxon>
        <taxon>Micrococcales</taxon>
        <taxon>Micrococcaceae</taxon>
        <taxon>Nesterenkonia</taxon>
    </lineage>
</organism>
<dbReference type="EMBL" id="DXGD01000343">
    <property type="protein sequence ID" value="HIX00320.1"/>
    <property type="molecule type" value="Genomic_DNA"/>
</dbReference>
<keyword evidence="6 7" id="KW-0472">Membrane</keyword>
<feature type="transmembrane region" description="Helical" evidence="7">
    <location>
        <begin position="96"/>
        <end position="118"/>
    </location>
</feature>
<feature type="region of interest" description="Disordered" evidence="8">
    <location>
        <begin position="302"/>
        <end position="362"/>
    </location>
</feature>
<dbReference type="Pfam" id="PF01790">
    <property type="entry name" value="LGT"/>
    <property type="match status" value="1"/>
</dbReference>
<evidence type="ECO:0000256" key="2">
    <source>
        <dbReference type="ARBA" id="ARBA00022475"/>
    </source>
</evidence>
<feature type="transmembrane region" description="Helical" evidence="7">
    <location>
        <begin position="55"/>
        <end position="76"/>
    </location>
</feature>
<gene>
    <name evidence="7 9" type="primary">lgt</name>
    <name evidence="9" type="ORF">H9871_09270</name>
</gene>
<evidence type="ECO:0000256" key="3">
    <source>
        <dbReference type="ARBA" id="ARBA00022679"/>
    </source>
</evidence>
<sequence>MSLLASGFPAPPLDGIDLLGPLRLTFYALCILAGIIAAAFVTTKLWKSRGGTTDNVLDAMLWAVLLGVVGGRIYHVVTSPDAYFGENGELSRIPQIWNGGLGIIGAIALGAVGVWIACRRYGMKFPAFADAVVPGVLLAQAFGRWGNWFNQELYGAPTSLPWGLNVDAQYRVPEVQHMSQSTLFHPTFLYESVWNLLGFVLLLALYKRFQIKQGLLLWTYVAYYSIGRFWIESLRIDELDKSTQWINILGLEWRLNMWVSLALFIIAIVMMVWLWSRRPRTEAQFVEELRIYRPGSPARAEMAASAAGEEAAEAGGEPADSDEATADSEDVSHASSEGESARDDAEHEVAQGSDPGPQDPRS</sequence>
<feature type="transmembrane region" description="Helical" evidence="7">
    <location>
        <begin position="255"/>
        <end position="275"/>
    </location>
</feature>
<keyword evidence="5 7" id="KW-1133">Transmembrane helix</keyword>
<dbReference type="PANTHER" id="PTHR30589">
    <property type="entry name" value="PROLIPOPROTEIN DIACYLGLYCERYL TRANSFERASE"/>
    <property type="match status" value="1"/>
</dbReference>
<dbReference type="PROSITE" id="PS01311">
    <property type="entry name" value="LGT"/>
    <property type="match status" value="1"/>
</dbReference>
<evidence type="ECO:0000256" key="4">
    <source>
        <dbReference type="ARBA" id="ARBA00022692"/>
    </source>
</evidence>
<accession>A0A9D1UTU2</accession>
<dbReference type="GO" id="GO:0005886">
    <property type="term" value="C:plasma membrane"/>
    <property type="evidence" value="ECO:0007669"/>
    <property type="project" value="UniProtKB-SubCell"/>
</dbReference>
<evidence type="ECO:0000256" key="1">
    <source>
        <dbReference type="ARBA" id="ARBA00007150"/>
    </source>
</evidence>
<comment type="pathway">
    <text evidence="7">Protein modification; lipoprotein biosynthesis (diacylglyceryl transfer).</text>
</comment>
<evidence type="ECO:0000313" key="9">
    <source>
        <dbReference type="EMBL" id="HIX00320.1"/>
    </source>
</evidence>
<dbReference type="GO" id="GO:0008961">
    <property type="term" value="F:phosphatidylglycerol-prolipoprotein diacylglyceryl transferase activity"/>
    <property type="evidence" value="ECO:0007669"/>
    <property type="project" value="UniProtKB-UniRule"/>
</dbReference>
<dbReference type="HAMAP" id="MF_01147">
    <property type="entry name" value="Lgt"/>
    <property type="match status" value="1"/>
</dbReference>
<protein>
    <recommendedName>
        <fullName evidence="7">Phosphatidylglycerol--prolipoprotein diacylglyceryl transferase</fullName>
        <ecNumber evidence="7">2.5.1.145</ecNumber>
    </recommendedName>
</protein>
<evidence type="ECO:0000256" key="8">
    <source>
        <dbReference type="SAM" id="MobiDB-lite"/>
    </source>
</evidence>
<comment type="caution">
    <text evidence="9">The sequence shown here is derived from an EMBL/GenBank/DDBJ whole genome shotgun (WGS) entry which is preliminary data.</text>
</comment>
<evidence type="ECO:0000256" key="6">
    <source>
        <dbReference type="ARBA" id="ARBA00023136"/>
    </source>
</evidence>
<dbReference type="InterPro" id="IPR001640">
    <property type="entry name" value="Lgt"/>
</dbReference>
<comment type="subcellular location">
    <subcellularLocation>
        <location evidence="7">Cell membrane</location>
        <topology evidence="7">Multi-pass membrane protein</topology>
    </subcellularLocation>
</comment>
<dbReference type="NCBIfam" id="TIGR00544">
    <property type="entry name" value="lgt"/>
    <property type="match status" value="1"/>
</dbReference>
<comment type="catalytic activity">
    <reaction evidence="7">
        <text>L-cysteinyl-[prolipoprotein] + a 1,2-diacyl-sn-glycero-3-phospho-(1'-sn-glycerol) = an S-1,2-diacyl-sn-glyceryl-L-cysteinyl-[prolipoprotein] + sn-glycerol 1-phosphate + H(+)</text>
        <dbReference type="Rhea" id="RHEA:56712"/>
        <dbReference type="Rhea" id="RHEA-COMP:14679"/>
        <dbReference type="Rhea" id="RHEA-COMP:14680"/>
        <dbReference type="ChEBI" id="CHEBI:15378"/>
        <dbReference type="ChEBI" id="CHEBI:29950"/>
        <dbReference type="ChEBI" id="CHEBI:57685"/>
        <dbReference type="ChEBI" id="CHEBI:64716"/>
        <dbReference type="ChEBI" id="CHEBI:140658"/>
        <dbReference type="EC" id="2.5.1.145"/>
    </reaction>
</comment>
<feature type="compositionally biased region" description="Low complexity" evidence="8">
    <location>
        <begin position="302"/>
        <end position="318"/>
    </location>
</feature>
<dbReference type="PANTHER" id="PTHR30589:SF0">
    <property type="entry name" value="PHOSPHATIDYLGLYCEROL--PROLIPOPROTEIN DIACYLGLYCERYL TRANSFERASE"/>
    <property type="match status" value="1"/>
</dbReference>
<dbReference type="GO" id="GO:0042158">
    <property type="term" value="P:lipoprotein biosynthetic process"/>
    <property type="evidence" value="ECO:0007669"/>
    <property type="project" value="UniProtKB-UniRule"/>
</dbReference>
<dbReference type="EC" id="2.5.1.145" evidence="7"/>
<feature type="transmembrane region" description="Helical" evidence="7">
    <location>
        <begin position="25"/>
        <end position="43"/>
    </location>
</feature>
<feature type="transmembrane region" description="Helical" evidence="7">
    <location>
        <begin position="125"/>
        <end position="143"/>
    </location>
</feature>
<proteinExistence type="inferred from homology"/>
<keyword evidence="3 7" id="KW-0808">Transferase</keyword>